<gene>
    <name evidence="2" type="ORF">SM757_08915</name>
</gene>
<proteinExistence type="predicted"/>
<evidence type="ECO:0000313" key="3">
    <source>
        <dbReference type="Proteomes" id="UP001293718"/>
    </source>
</evidence>
<feature type="domain" description="Lcl C-terminal" evidence="1">
    <location>
        <begin position="325"/>
        <end position="449"/>
    </location>
</feature>
<dbReference type="RefSeq" id="WP_322465153.1">
    <property type="nucleotide sequence ID" value="NZ_JAXOJX010000011.1"/>
</dbReference>
<feature type="domain" description="Lcl C-terminal" evidence="1">
    <location>
        <begin position="193"/>
        <end position="299"/>
    </location>
</feature>
<accession>A0ABU5IDS2</accession>
<protein>
    <submittedName>
        <fullName evidence="2">DUF1566 domain-containing protein</fullName>
    </submittedName>
</protein>
<dbReference type="EMBL" id="JAXOJX010000011">
    <property type="protein sequence ID" value="MDZ5456696.1"/>
    <property type="molecule type" value="Genomic_DNA"/>
</dbReference>
<dbReference type="PROSITE" id="PS51257">
    <property type="entry name" value="PROKAR_LIPOPROTEIN"/>
    <property type="match status" value="1"/>
</dbReference>
<evidence type="ECO:0000259" key="1">
    <source>
        <dbReference type="Pfam" id="PF07603"/>
    </source>
</evidence>
<organism evidence="2 3">
    <name type="scientific">Azohydromonas lata</name>
    <dbReference type="NCBI Taxonomy" id="45677"/>
    <lineage>
        <taxon>Bacteria</taxon>
        <taxon>Pseudomonadati</taxon>
        <taxon>Pseudomonadota</taxon>
        <taxon>Betaproteobacteria</taxon>
        <taxon>Burkholderiales</taxon>
        <taxon>Sphaerotilaceae</taxon>
        <taxon>Azohydromonas</taxon>
    </lineage>
</organism>
<sequence>MNTEQRPISWGRTLIPGVLVSSLLAACGGGGGASPSPVGGVINGLSPGTTLTLGVAGSTETFSTASYAALSFKFQQLFASGSSYSVSVEKHPQGQMCAVTAGAAGTVEGPVSSVKVDCHDTLLNDTGILAAANGTVLAPDGATGRDAQAARLTKIGAGELGFDFTRICSSGHPLDASNACPASPAYPTNVWTCTRDNVTGLMWLKDSRGMADSAPTAGLCGHIGWRQPTVHELMSIVHAGKGSGAAVDLAYFPATPATVFQSSDAYLDVDGKSWSVDFGNQGSAGKDVSAPGSARVRWVAGASLINDADPSVQPYTRSAAGSDFVIVDTRRELMWLIPNQPTLSSWTEAVSGVQSVNASLPGGYGDWRLPNRNEMDSLAVRSLTKPAMDAGFYGGDANRSTFSQMFWTGSPYVSQAQGTGPAMAWGADFSYGDVSPMLQSFKARVIYVRNRVFNTTP</sequence>
<reference evidence="2 3" key="1">
    <citation type="submission" date="2023-11" db="EMBL/GenBank/DDBJ databases">
        <title>Draft genome of Azohydromonas lata strain H1 (DSM1123), a polyhydroxyalkanoate producer.</title>
        <authorList>
            <person name="Traversa D."/>
            <person name="D'Addabbo P."/>
            <person name="Pazzani C."/>
            <person name="Manzari C."/>
            <person name="Chiara M."/>
            <person name="Scrascia M."/>
        </authorList>
    </citation>
    <scope>NUCLEOTIDE SEQUENCE [LARGE SCALE GENOMIC DNA]</scope>
    <source>
        <strain evidence="2 3">H1</strain>
    </source>
</reference>
<evidence type="ECO:0000313" key="2">
    <source>
        <dbReference type="EMBL" id="MDZ5456696.1"/>
    </source>
</evidence>
<dbReference type="Proteomes" id="UP001293718">
    <property type="component" value="Unassembled WGS sequence"/>
</dbReference>
<name>A0ABU5IDS2_9BURK</name>
<keyword evidence="3" id="KW-1185">Reference proteome</keyword>
<dbReference type="InterPro" id="IPR011460">
    <property type="entry name" value="Lcl_C"/>
</dbReference>
<dbReference type="PANTHER" id="PTHR35812">
    <property type="entry name" value="LIPOPROTEIN"/>
    <property type="match status" value="1"/>
</dbReference>
<comment type="caution">
    <text evidence="2">The sequence shown here is derived from an EMBL/GenBank/DDBJ whole genome shotgun (WGS) entry which is preliminary data.</text>
</comment>
<dbReference type="PANTHER" id="PTHR35812:SF1">
    <property type="entry name" value="LIPOPROTEIN"/>
    <property type="match status" value="1"/>
</dbReference>
<dbReference type="Pfam" id="PF07603">
    <property type="entry name" value="Lcl_C"/>
    <property type="match status" value="2"/>
</dbReference>